<keyword evidence="3" id="KW-1185">Reference proteome</keyword>
<dbReference type="AlphaFoldDB" id="A0ABD2ALM4"/>
<gene>
    <name evidence="2" type="ORF">V1477_020331</name>
</gene>
<evidence type="ECO:0000313" key="3">
    <source>
        <dbReference type="Proteomes" id="UP001607303"/>
    </source>
</evidence>
<proteinExistence type="predicted"/>
<dbReference type="EMBL" id="JAYRBN010000116">
    <property type="protein sequence ID" value="KAL2721511.1"/>
    <property type="molecule type" value="Genomic_DNA"/>
</dbReference>
<protein>
    <submittedName>
        <fullName evidence="2">Uncharacterized protein</fullName>
    </submittedName>
</protein>
<organism evidence="2 3">
    <name type="scientific">Vespula maculifrons</name>
    <name type="common">Eastern yellow jacket</name>
    <name type="synonym">Wasp</name>
    <dbReference type="NCBI Taxonomy" id="7453"/>
    <lineage>
        <taxon>Eukaryota</taxon>
        <taxon>Metazoa</taxon>
        <taxon>Ecdysozoa</taxon>
        <taxon>Arthropoda</taxon>
        <taxon>Hexapoda</taxon>
        <taxon>Insecta</taxon>
        <taxon>Pterygota</taxon>
        <taxon>Neoptera</taxon>
        <taxon>Endopterygota</taxon>
        <taxon>Hymenoptera</taxon>
        <taxon>Apocrita</taxon>
        <taxon>Aculeata</taxon>
        <taxon>Vespoidea</taxon>
        <taxon>Vespidae</taxon>
        <taxon>Vespinae</taxon>
        <taxon>Vespula</taxon>
    </lineage>
</organism>
<name>A0ABD2ALM4_VESMC</name>
<feature type="region of interest" description="Disordered" evidence="1">
    <location>
        <begin position="153"/>
        <end position="201"/>
    </location>
</feature>
<evidence type="ECO:0000256" key="1">
    <source>
        <dbReference type="SAM" id="MobiDB-lite"/>
    </source>
</evidence>
<reference evidence="2 3" key="1">
    <citation type="journal article" date="2024" name="Ann. Entomol. Soc. Am.">
        <title>Genomic analyses of the southern and eastern yellowjacket wasps (Hymenoptera: Vespidae) reveal evolutionary signatures of social life.</title>
        <authorList>
            <person name="Catto M.A."/>
            <person name="Caine P.B."/>
            <person name="Orr S.E."/>
            <person name="Hunt B.G."/>
            <person name="Goodisman M.A.D."/>
        </authorList>
    </citation>
    <scope>NUCLEOTIDE SEQUENCE [LARGE SCALE GENOMIC DNA]</scope>
    <source>
        <strain evidence="2">232</strain>
        <tissue evidence="2">Head and thorax</tissue>
    </source>
</reference>
<dbReference type="Proteomes" id="UP001607303">
    <property type="component" value="Unassembled WGS sequence"/>
</dbReference>
<feature type="region of interest" description="Disordered" evidence="1">
    <location>
        <begin position="1"/>
        <end position="23"/>
    </location>
</feature>
<evidence type="ECO:0000313" key="2">
    <source>
        <dbReference type="EMBL" id="KAL2721511.1"/>
    </source>
</evidence>
<comment type="caution">
    <text evidence="2">The sequence shown here is derived from an EMBL/GenBank/DDBJ whole genome shotgun (WGS) entry which is preliminary data.</text>
</comment>
<feature type="compositionally biased region" description="Basic and acidic residues" evidence="1">
    <location>
        <begin position="177"/>
        <end position="201"/>
    </location>
</feature>
<sequence length="201" mass="22729">MAAQDDDACCRQQRWPPTTPLPYTVQRETADATRRLGDPWNAGNFEGKISTCNVDSSKSLVDWLLDGDTNQSVSGSLSGPAGARITSLVIEDMAATWRRVYQRAFLFNKNKLAFGRRCEEGDVGGSTEEYGSEKRYTRERFFPPVVPPELNFCRSVPSSSRRERTNGPPRLFLPDQTRTDQTRPDQTRTEQSRVDVKLEYA</sequence>
<accession>A0ABD2ALM4</accession>